<dbReference type="InterPro" id="IPR009060">
    <property type="entry name" value="UBA-like_sf"/>
</dbReference>
<dbReference type="InterPro" id="IPR018101">
    <property type="entry name" value="Transl_elong_Ts_CS"/>
</dbReference>
<comment type="function">
    <text evidence="5">Associates with the EF-Tu.GDP complex and induces the exchange of GDP to GTP. It remains bound to the aminoacyl-tRNA.EF-Tu.GTP complex up to the GTP hydrolysis stage on the ribosome.</text>
</comment>
<sequence length="189" mass="20555">MVNELRQRTGLGLMDCKKALVEANGDQEAAIDFLKKNGAIKAAKKAGREASEGIIESYIHMGGKVGVMIELNCESDFVAKNDGFKALARDIAMHIAAASPVAVSREDVCQDIIAKEREVAVAQAEGKPAQAIEKIVEGKVNKFLSTVALLEQPYVKNTDQTVQELLTEAIQRIGENIKVRRFARFAIGE</sequence>
<dbReference type="Pfam" id="PF00889">
    <property type="entry name" value="EF_TS"/>
    <property type="match status" value="1"/>
</dbReference>
<evidence type="ECO:0000313" key="7">
    <source>
        <dbReference type="EMBL" id="GHB99863.1"/>
    </source>
</evidence>
<evidence type="ECO:0000259" key="6">
    <source>
        <dbReference type="Pfam" id="PF00889"/>
    </source>
</evidence>
<dbReference type="Proteomes" id="UP000642829">
    <property type="component" value="Unassembled WGS sequence"/>
</dbReference>
<dbReference type="FunFam" id="1.10.286.20:FF:000001">
    <property type="entry name" value="Elongation factor Ts"/>
    <property type="match status" value="1"/>
</dbReference>
<keyword evidence="3 5" id="KW-0251">Elongation factor</keyword>
<dbReference type="PANTHER" id="PTHR11741">
    <property type="entry name" value="ELONGATION FACTOR TS"/>
    <property type="match status" value="1"/>
</dbReference>
<keyword evidence="8" id="KW-1185">Reference proteome</keyword>
<organism evidence="7 8">
    <name type="scientific">Cerasicoccus arenae</name>
    <dbReference type="NCBI Taxonomy" id="424488"/>
    <lineage>
        <taxon>Bacteria</taxon>
        <taxon>Pseudomonadati</taxon>
        <taxon>Verrucomicrobiota</taxon>
        <taxon>Opitutia</taxon>
        <taxon>Puniceicoccales</taxon>
        <taxon>Cerasicoccaceae</taxon>
        <taxon>Cerasicoccus</taxon>
    </lineage>
</organism>
<comment type="similarity">
    <text evidence="1 5">Belongs to the EF-Ts family.</text>
</comment>
<dbReference type="Gene3D" id="3.30.479.20">
    <property type="entry name" value="Elongation factor Ts, dimerisation domain"/>
    <property type="match status" value="1"/>
</dbReference>
<evidence type="ECO:0000313" key="8">
    <source>
        <dbReference type="Proteomes" id="UP000642829"/>
    </source>
</evidence>
<comment type="caution">
    <text evidence="7">The sequence shown here is derived from an EMBL/GenBank/DDBJ whole genome shotgun (WGS) entry which is preliminary data.</text>
</comment>
<dbReference type="Gene3D" id="1.10.8.10">
    <property type="entry name" value="DNA helicase RuvA subunit, C-terminal domain"/>
    <property type="match status" value="1"/>
</dbReference>
<evidence type="ECO:0000256" key="1">
    <source>
        <dbReference type="ARBA" id="ARBA00005532"/>
    </source>
</evidence>
<dbReference type="AlphaFoldDB" id="A0A8J3DGQ8"/>
<dbReference type="CDD" id="cd14275">
    <property type="entry name" value="UBA_EF-Ts"/>
    <property type="match status" value="1"/>
</dbReference>
<evidence type="ECO:0000256" key="3">
    <source>
        <dbReference type="ARBA" id="ARBA00022768"/>
    </source>
</evidence>
<dbReference type="GO" id="GO:0003746">
    <property type="term" value="F:translation elongation factor activity"/>
    <property type="evidence" value="ECO:0007669"/>
    <property type="project" value="UniProtKB-UniRule"/>
</dbReference>
<comment type="subcellular location">
    <subcellularLocation>
        <location evidence="5">Cytoplasm</location>
    </subcellularLocation>
</comment>
<dbReference type="SUPFAM" id="SSF54713">
    <property type="entry name" value="Elongation factor Ts (EF-Ts), dimerisation domain"/>
    <property type="match status" value="1"/>
</dbReference>
<dbReference type="Gene3D" id="1.10.286.20">
    <property type="match status" value="1"/>
</dbReference>
<proteinExistence type="inferred from homology"/>
<dbReference type="GO" id="GO:0005737">
    <property type="term" value="C:cytoplasm"/>
    <property type="evidence" value="ECO:0007669"/>
    <property type="project" value="UniProtKB-SubCell"/>
</dbReference>
<name>A0A8J3DGQ8_9BACT</name>
<feature type="domain" description="Translation elongation factor EFTs/EF1B dimerisation" evidence="6">
    <location>
        <begin position="47"/>
        <end position="189"/>
    </location>
</feature>
<reference evidence="7" key="2">
    <citation type="submission" date="2020-09" db="EMBL/GenBank/DDBJ databases">
        <authorList>
            <person name="Sun Q."/>
            <person name="Kim S."/>
        </authorList>
    </citation>
    <scope>NUCLEOTIDE SEQUENCE</scope>
    <source>
        <strain evidence="7">KCTC 12870</strain>
    </source>
</reference>
<dbReference type="InterPro" id="IPR036402">
    <property type="entry name" value="EF-Ts_dimer_sf"/>
</dbReference>
<keyword evidence="4 5" id="KW-0648">Protein biosynthesis</keyword>
<protein>
    <recommendedName>
        <fullName evidence="2 5">Elongation factor Ts</fullName>
        <shortName evidence="5">EF-Ts</shortName>
    </recommendedName>
</protein>
<dbReference type="PANTHER" id="PTHR11741:SF0">
    <property type="entry name" value="ELONGATION FACTOR TS, MITOCHONDRIAL"/>
    <property type="match status" value="1"/>
</dbReference>
<reference evidence="7" key="1">
    <citation type="journal article" date="2014" name="Int. J. Syst. Evol. Microbiol.">
        <title>Complete genome sequence of Corynebacterium casei LMG S-19264T (=DSM 44701T), isolated from a smear-ripened cheese.</title>
        <authorList>
            <consortium name="US DOE Joint Genome Institute (JGI-PGF)"/>
            <person name="Walter F."/>
            <person name="Albersmeier A."/>
            <person name="Kalinowski J."/>
            <person name="Ruckert C."/>
        </authorList>
    </citation>
    <scope>NUCLEOTIDE SEQUENCE</scope>
    <source>
        <strain evidence="7">KCTC 12870</strain>
    </source>
</reference>
<evidence type="ECO:0000256" key="2">
    <source>
        <dbReference type="ARBA" id="ARBA00016956"/>
    </source>
</evidence>
<accession>A0A8J3DGQ8</accession>
<dbReference type="SUPFAM" id="SSF46934">
    <property type="entry name" value="UBA-like"/>
    <property type="match status" value="1"/>
</dbReference>
<dbReference type="InterPro" id="IPR001816">
    <property type="entry name" value="Transl_elong_EFTs/EF1B"/>
</dbReference>
<dbReference type="InterPro" id="IPR014039">
    <property type="entry name" value="Transl_elong_EFTs/EF1B_dimer"/>
</dbReference>
<evidence type="ECO:0000256" key="5">
    <source>
        <dbReference type="HAMAP-Rule" id="MF_00050"/>
    </source>
</evidence>
<dbReference type="NCBIfam" id="TIGR00116">
    <property type="entry name" value="tsf"/>
    <property type="match status" value="1"/>
</dbReference>
<dbReference type="PROSITE" id="PS01126">
    <property type="entry name" value="EF_TS_1"/>
    <property type="match status" value="1"/>
</dbReference>
<gene>
    <name evidence="5 7" type="primary">tsf</name>
    <name evidence="7" type="ORF">GCM10007047_15060</name>
</gene>
<dbReference type="FunFam" id="1.10.8.10:FF:000001">
    <property type="entry name" value="Elongation factor Ts"/>
    <property type="match status" value="1"/>
</dbReference>
<dbReference type="HAMAP" id="MF_00050">
    <property type="entry name" value="EF_Ts"/>
    <property type="match status" value="1"/>
</dbReference>
<keyword evidence="5" id="KW-0963">Cytoplasm</keyword>
<feature type="region of interest" description="Involved in Mg(2+) ion dislocation from EF-Tu" evidence="5">
    <location>
        <begin position="75"/>
        <end position="78"/>
    </location>
</feature>
<dbReference type="EMBL" id="BMXG01000008">
    <property type="protein sequence ID" value="GHB99863.1"/>
    <property type="molecule type" value="Genomic_DNA"/>
</dbReference>
<evidence type="ECO:0000256" key="4">
    <source>
        <dbReference type="ARBA" id="ARBA00022917"/>
    </source>
</evidence>